<dbReference type="InterPro" id="IPR011251">
    <property type="entry name" value="Luciferase-like_dom"/>
</dbReference>
<evidence type="ECO:0000313" key="7">
    <source>
        <dbReference type="Proteomes" id="UP000019141"/>
    </source>
</evidence>
<evidence type="ECO:0000313" key="6">
    <source>
        <dbReference type="EMBL" id="ETW99986.1"/>
    </source>
</evidence>
<dbReference type="GO" id="GO:0008726">
    <property type="term" value="F:alkanesulfonate monooxygenase activity"/>
    <property type="evidence" value="ECO:0007669"/>
    <property type="project" value="TreeGrafter"/>
</dbReference>
<dbReference type="AlphaFoldDB" id="W4LRG3"/>
<dbReference type="EMBL" id="AZHW01000387">
    <property type="protein sequence ID" value="ETW99986.1"/>
    <property type="molecule type" value="Genomic_DNA"/>
</dbReference>
<dbReference type="SUPFAM" id="SSF51679">
    <property type="entry name" value="Bacterial luciferase-like"/>
    <property type="match status" value="1"/>
</dbReference>
<dbReference type="InterPro" id="IPR050172">
    <property type="entry name" value="SsuD_RutA_monooxygenase"/>
</dbReference>
<dbReference type="Proteomes" id="UP000019141">
    <property type="component" value="Unassembled WGS sequence"/>
</dbReference>
<dbReference type="InterPro" id="IPR036661">
    <property type="entry name" value="Luciferase-like_sf"/>
</dbReference>
<dbReference type="HOGENOM" id="CLU_027853_7_1_7"/>
<reference evidence="6 7" key="1">
    <citation type="journal article" date="2014" name="Nature">
        <title>An environmental bacterial taxon with a large and distinct metabolic repertoire.</title>
        <authorList>
            <person name="Wilson M.C."/>
            <person name="Mori T."/>
            <person name="Ruckert C."/>
            <person name="Uria A.R."/>
            <person name="Helf M.J."/>
            <person name="Takada K."/>
            <person name="Gernert C."/>
            <person name="Steffens U.A."/>
            <person name="Heycke N."/>
            <person name="Schmitt S."/>
            <person name="Rinke C."/>
            <person name="Helfrich E.J."/>
            <person name="Brachmann A.O."/>
            <person name="Gurgui C."/>
            <person name="Wakimoto T."/>
            <person name="Kracht M."/>
            <person name="Crusemann M."/>
            <person name="Hentschel U."/>
            <person name="Abe I."/>
            <person name="Matsunaga S."/>
            <person name="Kalinowski J."/>
            <person name="Takeyama H."/>
            <person name="Piel J."/>
        </authorList>
    </citation>
    <scope>NUCLEOTIDE SEQUENCE [LARGE SCALE GENOMIC DNA]</scope>
    <source>
        <strain evidence="7">TSY1</strain>
    </source>
</reference>
<name>W4LRG3_ENTF1</name>
<accession>W4LRG3</accession>
<feature type="domain" description="Luciferase-like" evidence="5">
    <location>
        <begin position="4"/>
        <end position="230"/>
    </location>
</feature>
<keyword evidence="7" id="KW-1185">Reference proteome</keyword>
<organism evidence="6 7">
    <name type="scientific">Entotheonella factor</name>
    <dbReference type="NCBI Taxonomy" id="1429438"/>
    <lineage>
        <taxon>Bacteria</taxon>
        <taxon>Pseudomonadati</taxon>
        <taxon>Nitrospinota/Tectimicrobiota group</taxon>
        <taxon>Candidatus Tectimicrobiota</taxon>
        <taxon>Candidatus Entotheonellia</taxon>
        <taxon>Candidatus Entotheonellales</taxon>
        <taxon>Candidatus Entotheonellaceae</taxon>
        <taxon>Candidatus Entotheonella</taxon>
    </lineage>
</organism>
<dbReference type="Gene3D" id="3.20.20.30">
    <property type="entry name" value="Luciferase-like domain"/>
    <property type="match status" value="1"/>
</dbReference>
<evidence type="ECO:0000256" key="2">
    <source>
        <dbReference type="ARBA" id="ARBA00022643"/>
    </source>
</evidence>
<keyword evidence="3" id="KW-0560">Oxidoreductase</keyword>
<dbReference type="InterPro" id="IPR019921">
    <property type="entry name" value="Lucif-like_OxRdtase_Rv2161c"/>
</dbReference>
<evidence type="ECO:0000259" key="5">
    <source>
        <dbReference type="Pfam" id="PF00296"/>
    </source>
</evidence>
<keyword evidence="4" id="KW-0503">Monooxygenase</keyword>
<comment type="caution">
    <text evidence="6">The sequence shown here is derived from an EMBL/GenBank/DDBJ whole genome shotgun (WGS) entry which is preliminary data.</text>
</comment>
<protein>
    <recommendedName>
        <fullName evidence="5">Luciferase-like domain-containing protein</fullName>
    </recommendedName>
</protein>
<evidence type="ECO:0000256" key="4">
    <source>
        <dbReference type="ARBA" id="ARBA00023033"/>
    </source>
</evidence>
<evidence type="ECO:0000256" key="3">
    <source>
        <dbReference type="ARBA" id="ARBA00023002"/>
    </source>
</evidence>
<keyword evidence="1" id="KW-0285">Flavoprotein</keyword>
<dbReference type="GO" id="GO:0046306">
    <property type="term" value="P:alkanesulfonate catabolic process"/>
    <property type="evidence" value="ECO:0007669"/>
    <property type="project" value="TreeGrafter"/>
</dbReference>
<sequence length="280" mass="30772">MQIGIYLPVGEMQNDLAAIREFAQTAEELGFTHLRIADLVIRPNAGHRHEALTLLAWIAGFTERIELVPAVINMPARQTVLLAKQAVEIDLLSGGRLRFGVGVGSRPEEYQALGQDFTTRGRRADEQIELLRALWENETVDFNGRWDTVAGLGISPRPSRRIPIWVGHAIVREGDHIAPSVLRRIVRNDGWFPALSRPQLPEILAEIRQLAESEGRDPSQIGTEGVLRVADQSAAEWLSELTAWEADGATHMSLNTLGAGLDSSGHLAALRQAASALSHR</sequence>
<dbReference type="Pfam" id="PF00296">
    <property type="entry name" value="Bac_luciferase"/>
    <property type="match status" value="1"/>
</dbReference>
<dbReference type="PANTHER" id="PTHR42847:SF4">
    <property type="entry name" value="ALKANESULFONATE MONOOXYGENASE-RELATED"/>
    <property type="match status" value="1"/>
</dbReference>
<keyword evidence="2" id="KW-0288">FMN</keyword>
<dbReference type="PANTHER" id="PTHR42847">
    <property type="entry name" value="ALKANESULFONATE MONOOXYGENASE"/>
    <property type="match status" value="1"/>
</dbReference>
<gene>
    <name evidence="6" type="ORF">ETSY1_12970</name>
</gene>
<proteinExistence type="predicted"/>
<dbReference type="NCBIfam" id="TIGR03619">
    <property type="entry name" value="F420_Rv2161c"/>
    <property type="match status" value="1"/>
</dbReference>
<evidence type="ECO:0000256" key="1">
    <source>
        <dbReference type="ARBA" id="ARBA00022630"/>
    </source>
</evidence>